<sequence length="321" mass="37632">MKVFSLVFSVIFAMLLLMPGKLNQAAMVKAENTKNEYHEAISSACQDAAKALMIFNDSYSTELGAQGKKENFQKIALNLKEGLDRFYRSMYIDLDIENSYSQQQALMSQFPVIIAIGYDGYFVHTWNETKENGKYTVTNKWTDKKKYSIFDSKFDIKISYTLDDYVYIEDYKNNKKLEGDRKNFASLYPSYFSDSSFKKVKQQVINQLLQKDLEYYTYYCNRIAKQNGWKLKFKVPYWGNRSIDTISFLAFYQGKIFQAQDRYDSYGYGAAKIVEHKQLYGYEKNGHKYYSRHKNGTNLTAYYDEYEAAENGCSPDPEYYK</sequence>
<evidence type="ECO:0000313" key="2">
    <source>
        <dbReference type="Proteomes" id="UP000190080"/>
    </source>
</evidence>
<dbReference type="OrthoDB" id="1936781at2"/>
<evidence type="ECO:0000313" key="1">
    <source>
        <dbReference type="EMBL" id="OPJ60667.1"/>
    </source>
</evidence>
<dbReference type="STRING" id="1450648.CLORY_27180"/>
<accession>A0A1V4IMF2</accession>
<dbReference type="Proteomes" id="UP000190080">
    <property type="component" value="Unassembled WGS sequence"/>
</dbReference>
<dbReference type="RefSeq" id="WP_079425342.1">
    <property type="nucleotide sequence ID" value="NZ_MZGV01000029.1"/>
</dbReference>
<gene>
    <name evidence="1" type="ORF">CLORY_27180</name>
</gene>
<organism evidence="1 2">
    <name type="scientific">Clostridium oryzae</name>
    <dbReference type="NCBI Taxonomy" id="1450648"/>
    <lineage>
        <taxon>Bacteria</taxon>
        <taxon>Bacillati</taxon>
        <taxon>Bacillota</taxon>
        <taxon>Clostridia</taxon>
        <taxon>Eubacteriales</taxon>
        <taxon>Clostridiaceae</taxon>
        <taxon>Clostridium</taxon>
    </lineage>
</organism>
<comment type="caution">
    <text evidence="1">The sequence shown here is derived from an EMBL/GenBank/DDBJ whole genome shotgun (WGS) entry which is preliminary data.</text>
</comment>
<dbReference type="AlphaFoldDB" id="A0A1V4IMF2"/>
<keyword evidence="2" id="KW-1185">Reference proteome</keyword>
<dbReference type="EMBL" id="MZGV01000029">
    <property type="protein sequence ID" value="OPJ60667.1"/>
    <property type="molecule type" value="Genomic_DNA"/>
</dbReference>
<reference evidence="1 2" key="1">
    <citation type="submission" date="2017-03" db="EMBL/GenBank/DDBJ databases">
        <title>Genome sequence of Clostridium oryzae DSM 28571.</title>
        <authorList>
            <person name="Poehlein A."/>
            <person name="Daniel R."/>
        </authorList>
    </citation>
    <scope>NUCLEOTIDE SEQUENCE [LARGE SCALE GENOMIC DNA]</scope>
    <source>
        <strain evidence="1 2">DSM 28571</strain>
    </source>
</reference>
<protein>
    <submittedName>
        <fullName evidence="1">Uncharacterized protein</fullName>
    </submittedName>
</protein>
<name>A0A1V4IMF2_9CLOT</name>
<proteinExistence type="predicted"/>